<dbReference type="AlphaFoldDB" id="A0A3A8HQF7"/>
<evidence type="ECO:0000313" key="3">
    <source>
        <dbReference type="Proteomes" id="UP000268094"/>
    </source>
</evidence>
<keyword evidence="3" id="KW-1185">Reference proteome</keyword>
<dbReference type="Pfam" id="PF13460">
    <property type="entry name" value="NAD_binding_10"/>
    <property type="match status" value="1"/>
</dbReference>
<dbReference type="SUPFAM" id="SSF51735">
    <property type="entry name" value="NAD(P)-binding Rossmann-fold domains"/>
    <property type="match status" value="1"/>
</dbReference>
<dbReference type="InterPro" id="IPR016040">
    <property type="entry name" value="NAD(P)-bd_dom"/>
</dbReference>
<dbReference type="EMBL" id="RAVZ01000447">
    <property type="protein sequence ID" value="RKG72758.1"/>
    <property type="molecule type" value="Genomic_DNA"/>
</dbReference>
<organism evidence="2 3">
    <name type="scientific">Corallococcus terminator</name>
    <dbReference type="NCBI Taxonomy" id="2316733"/>
    <lineage>
        <taxon>Bacteria</taxon>
        <taxon>Pseudomonadati</taxon>
        <taxon>Myxococcota</taxon>
        <taxon>Myxococcia</taxon>
        <taxon>Myxococcales</taxon>
        <taxon>Cystobacterineae</taxon>
        <taxon>Myxococcaceae</taxon>
        <taxon>Corallococcus</taxon>
    </lineage>
</organism>
<evidence type="ECO:0000259" key="1">
    <source>
        <dbReference type="Pfam" id="PF13460"/>
    </source>
</evidence>
<dbReference type="PANTHER" id="PTHR14097">
    <property type="entry name" value="OXIDOREDUCTASE HTATIP2"/>
    <property type="match status" value="1"/>
</dbReference>
<dbReference type="Proteomes" id="UP000268094">
    <property type="component" value="Unassembled WGS sequence"/>
</dbReference>
<dbReference type="Gene3D" id="3.40.50.720">
    <property type="entry name" value="NAD(P)-binding Rossmann-like Domain"/>
    <property type="match status" value="1"/>
</dbReference>
<name>A0A3A8HQF7_9BACT</name>
<proteinExistence type="predicted"/>
<evidence type="ECO:0000313" key="2">
    <source>
        <dbReference type="EMBL" id="RKG72758.1"/>
    </source>
</evidence>
<dbReference type="PANTHER" id="PTHR14097:SF8">
    <property type="entry name" value="NAD(P)-BINDING DOMAIN-CONTAINING PROTEIN"/>
    <property type="match status" value="1"/>
</dbReference>
<gene>
    <name evidence="2" type="ORF">D7V88_37645</name>
</gene>
<feature type="domain" description="NAD(P)-binding" evidence="1">
    <location>
        <begin position="11"/>
        <end position="123"/>
    </location>
</feature>
<comment type="caution">
    <text evidence="2">The sequence shown here is derived from an EMBL/GenBank/DDBJ whole genome shotgun (WGS) entry which is preliminary data.</text>
</comment>
<dbReference type="InterPro" id="IPR036291">
    <property type="entry name" value="NAD(P)-bd_dom_sf"/>
</dbReference>
<reference evidence="3" key="1">
    <citation type="submission" date="2018-09" db="EMBL/GenBank/DDBJ databases">
        <authorList>
            <person name="Livingstone P.G."/>
            <person name="Whitworth D.E."/>
        </authorList>
    </citation>
    <scope>NUCLEOTIDE SEQUENCE [LARGE SCALE GENOMIC DNA]</scope>
    <source>
        <strain evidence="3">CA054A</strain>
    </source>
</reference>
<sequence>MVRSMRILLTGATGLAGSEVLRQALADADVERVTVLSRRPLALTHAKLDVVLHTDFTRYDSVVEKLTGHAACLWCLGTSQTQVTKAEYEVITYDYAVAAATAMAAANPALRFCFLSGRGTDSTEQSRTLFARVKGRTENELLRRVPETYCFRPAFIHPVQPHPGTPLIARMLGPLAPLMKRMSHGWVADTDVLGRAMLKVAKQGAPKHVLENEDILRLGGGLPAQG</sequence>
<accession>A0A3A8HQF7</accession>
<protein>
    <submittedName>
        <fullName evidence="2">Epimerase</fullName>
    </submittedName>
</protein>